<dbReference type="RefSeq" id="WP_261493495.1">
    <property type="nucleotide sequence ID" value="NZ_JAOCQF010000001.1"/>
</dbReference>
<gene>
    <name evidence="3" type="ORF">N5I32_00815</name>
</gene>
<reference evidence="4" key="1">
    <citation type="submission" date="2023-07" db="EMBL/GenBank/DDBJ databases">
        <title>Defluviimonas sediminis sp. nov., isolated from mangrove sediment.</title>
        <authorList>
            <person name="Liu L."/>
            <person name="Li J."/>
            <person name="Huang Y."/>
            <person name="Pan J."/>
            <person name="Li M."/>
        </authorList>
    </citation>
    <scope>NUCLEOTIDE SEQUENCE [LARGE SCALE GENOMIC DNA]</scope>
    <source>
        <strain evidence="4">FT324</strain>
    </source>
</reference>
<dbReference type="EMBL" id="JAOCQF010000001">
    <property type="protein sequence ID" value="MCT8328049.1"/>
    <property type="molecule type" value="Genomic_DNA"/>
</dbReference>
<feature type="compositionally biased region" description="Low complexity" evidence="1">
    <location>
        <begin position="838"/>
        <end position="851"/>
    </location>
</feature>
<keyword evidence="2" id="KW-1133">Transmembrane helix</keyword>
<comment type="caution">
    <text evidence="3">The sequence shown here is derived from an EMBL/GenBank/DDBJ whole genome shotgun (WGS) entry which is preliminary data.</text>
</comment>
<evidence type="ECO:0008006" key="5">
    <source>
        <dbReference type="Google" id="ProtNLM"/>
    </source>
</evidence>
<evidence type="ECO:0000256" key="1">
    <source>
        <dbReference type="SAM" id="MobiDB-lite"/>
    </source>
</evidence>
<feature type="compositionally biased region" description="Low complexity" evidence="1">
    <location>
        <begin position="212"/>
        <end position="223"/>
    </location>
</feature>
<keyword evidence="2" id="KW-0472">Membrane</keyword>
<feature type="region of interest" description="Disordered" evidence="1">
    <location>
        <begin position="474"/>
        <end position="566"/>
    </location>
</feature>
<feature type="compositionally biased region" description="Basic and acidic residues" evidence="1">
    <location>
        <begin position="232"/>
        <end position="245"/>
    </location>
</feature>
<name>A0ABT2NJC9_9RHOB</name>
<feature type="compositionally biased region" description="Low complexity" evidence="1">
    <location>
        <begin position="493"/>
        <end position="524"/>
    </location>
</feature>
<feature type="compositionally biased region" description="Low complexity" evidence="1">
    <location>
        <begin position="474"/>
        <end position="485"/>
    </location>
</feature>
<evidence type="ECO:0000256" key="2">
    <source>
        <dbReference type="SAM" id="Phobius"/>
    </source>
</evidence>
<dbReference type="InterPro" id="IPR043129">
    <property type="entry name" value="ATPase_NBD"/>
</dbReference>
<feature type="compositionally biased region" description="Acidic residues" evidence="1">
    <location>
        <begin position="275"/>
        <end position="285"/>
    </location>
</feature>
<keyword evidence="4" id="KW-1185">Reference proteome</keyword>
<proteinExistence type="predicted"/>
<feature type="compositionally biased region" description="Acidic residues" evidence="1">
    <location>
        <begin position="292"/>
        <end position="303"/>
    </location>
</feature>
<feature type="compositionally biased region" description="Low complexity" evidence="1">
    <location>
        <begin position="780"/>
        <end position="797"/>
    </location>
</feature>
<dbReference type="SUPFAM" id="SSF53067">
    <property type="entry name" value="Actin-like ATPase domain"/>
    <property type="match status" value="1"/>
</dbReference>
<feature type="region of interest" description="Disordered" evidence="1">
    <location>
        <begin position="838"/>
        <end position="872"/>
    </location>
</feature>
<keyword evidence="2" id="KW-0812">Transmembrane</keyword>
<feature type="compositionally biased region" description="Low complexity" evidence="1">
    <location>
        <begin position="251"/>
        <end position="262"/>
    </location>
</feature>
<sequence>MKPGFALSLSDERIDLLARTPGGWAHLGTADPASDDLDAQMAALRARAAASAPDGFQTKVILPPSQILYAEVSAPGPDQASRRAQIEAALDGRTPYRVDELVFDWSGDGPVVQVAVVARLTLDEAEGFAEEHDFAPVAFVTVPEPGQFAGEPFFGPTKRQAAHLPAGAQFERDTDPVRLDQPPLPAADAADMVEEEESNTAAEPAPAPEAVPEPVAEAVAKVEPGADEEAEHPEAEHPDSGDKAETPPAQDMAPAEAETAPADPVPAAPASAMPEADESADESADEAPFADMTDEGDIFADFDGDWRSVRPVVDDTDAPAEDSPAGAAPVPGFASHRPAALAGAATGAAGPSRLEAITSRIQMTQTRGAAPKAPPAPQRPATPPRAQPLLRSPSLPPLDPGAAEAGDTLIRALDRVRAPVGVAEQRQRHQRNRRMLGTATTAAAVLFAGVAGLWWWYFETRPAQPEPQTIATAPEAAAPAAVQAPAPAPEPAAEPAAEATPATEEAAAPDAEAVADSAAPTPAETVVEVEPAATPETALQTAPETAPEAGQRAPVAAGPDEPAPALPELAPAIAANPAPDAEVGRPGAASESAVALAPPAALSASGPESSDRPAPAQPVPAAFGALQRFDADGNIIATAEGVRTPQGFLLIAGRPDAAPPARPAEIQALAAALAAASAPAATEPAEPVEGLDAAAAPAPAEPEPAAESVPQPLDPATAAKRPVTRPAAIQPPAPEPVVPEPGATEPATSEPSITAPDDQASAAPPPPDPVTAARQPLSRPAAIAAAAPVATPETEPAPVVTASRYAVATSPSPTARPNLLNRAVEQALAAALAEAAPDAPAEAAAEAPADVADAHEELDEPEPEAPAPDIPTTANVAKNATIANAIDLGELSLIGIVGSASRQRALVRTSKGRILTVSVGDKLDGGKVSGIGDGQLTYVKNGKTHVLKMTNKG</sequence>
<accession>A0ABT2NJC9</accession>
<evidence type="ECO:0000313" key="3">
    <source>
        <dbReference type="EMBL" id="MCT8328049.1"/>
    </source>
</evidence>
<feature type="transmembrane region" description="Helical" evidence="2">
    <location>
        <begin position="435"/>
        <end position="457"/>
    </location>
</feature>
<feature type="region of interest" description="Disordered" evidence="1">
    <location>
        <begin position="681"/>
        <end position="797"/>
    </location>
</feature>
<feature type="region of interest" description="Disordered" evidence="1">
    <location>
        <begin position="363"/>
        <end position="403"/>
    </location>
</feature>
<dbReference type="Proteomes" id="UP001205601">
    <property type="component" value="Unassembled WGS sequence"/>
</dbReference>
<protein>
    <recommendedName>
        <fullName evidence="5">Translation initiation factor 2</fullName>
    </recommendedName>
</protein>
<feature type="compositionally biased region" description="Pro residues" evidence="1">
    <location>
        <begin position="372"/>
        <end position="386"/>
    </location>
</feature>
<organism evidence="3 4">
    <name type="scientific">Albidovulum sediminis</name>
    <dbReference type="NCBI Taxonomy" id="3066345"/>
    <lineage>
        <taxon>Bacteria</taxon>
        <taxon>Pseudomonadati</taxon>
        <taxon>Pseudomonadota</taxon>
        <taxon>Alphaproteobacteria</taxon>
        <taxon>Rhodobacterales</taxon>
        <taxon>Paracoccaceae</taxon>
        <taxon>Albidovulum</taxon>
    </lineage>
</organism>
<feature type="region of interest" description="Disordered" evidence="1">
    <location>
        <begin position="191"/>
        <end position="334"/>
    </location>
</feature>
<evidence type="ECO:0000313" key="4">
    <source>
        <dbReference type="Proteomes" id="UP001205601"/>
    </source>
</evidence>
<feature type="compositionally biased region" description="Pro residues" evidence="1">
    <location>
        <begin position="729"/>
        <end position="739"/>
    </location>
</feature>
<feature type="compositionally biased region" description="Low complexity" evidence="1">
    <location>
        <begin position="681"/>
        <end position="707"/>
    </location>
</feature>
<feature type="region of interest" description="Disordered" evidence="1">
    <location>
        <begin position="599"/>
        <end position="618"/>
    </location>
</feature>
<feature type="compositionally biased region" description="Low complexity" evidence="1">
    <location>
        <begin position="599"/>
        <end position="608"/>
    </location>
</feature>